<keyword evidence="1" id="KW-1133">Transmembrane helix</keyword>
<reference evidence="4" key="1">
    <citation type="submission" date="2018-08" db="EMBL/GenBank/DDBJ databases">
        <authorList>
            <person name="Kim S.-J."/>
            <person name="Jung G.-Y."/>
        </authorList>
    </citation>
    <scope>NUCLEOTIDE SEQUENCE [LARGE SCALE GENOMIC DNA]</scope>
    <source>
        <strain evidence="4">GY_H</strain>
    </source>
</reference>
<gene>
    <name evidence="3" type="ORF">DXH78_14695</name>
</gene>
<dbReference type="AlphaFoldDB" id="A0A371B2Y6"/>
<evidence type="ECO:0000313" key="4">
    <source>
        <dbReference type="Proteomes" id="UP000263993"/>
    </source>
</evidence>
<accession>A0A371B2Y6</accession>
<organism evidence="3 4">
    <name type="scientific">Undibacter mobilis</name>
    <dbReference type="NCBI Taxonomy" id="2292256"/>
    <lineage>
        <taxon>Bacteria</taxon>
        <taxon>Pseudomonadati</taxon>
        <taxon>Pseudomonadota</taxon>
        <taxon>Alphaproteobacteria</taxon>
        <taxon>Hyphomicrobiales</taxon>
        <taxon>Nitrobacteraceae</taxon>
        <taxon>Undibacter</taxon>
    </lineage>
</organism>
<sequence>MAAVLAATLAAMMAVQRNAMQETAHRDRIAQMKLVSGALDSAFDQAGKLAQALAETTARRDQVGRAMAARDRDMLRRVSAPVFDYVKNNAGIEIFGYHSEDLHYFLRMHRPEQFDDDISAFRSMVVAANRSRQPQTGVEIGIAGIGMRGIAVINYEGRFVGTAEAGVAIQPILEMVKASANADAAVVIVPSMSGVKIDDKLPRFGDLALAVSTDSDLFTRFLKQERVSPVRDLEIGTVRLDGRNYSTSIEPLVDFSGRLVGLIIALKDDPLAGLARTRIELWVTALCGGILAFLVFVVLFQFAITRREASK</sequence>
<proteinExistence type="predicted"/>
<comment type="caution">
    <text evidence="3">The sequence shown here is derived from an EMBL/GenBank/DDBJ whole genome shotgun (WGS) entry which is preliminary data.</text>
</comment>
<dbReference type="InterPro" id="IPR029151">
    <property type="entry name" value="Sensor-like_sf"/>
</dbReference>
<keyword evidence="1" id="KW-0812">Transmembrane</keyword>
<dbReference type="OrthoDB" id="1776073at2"/>
<keyword evidence="4" id="KW-1185">Reference proteome</keyword>
<feature type="domain" description="Double Cache" evidence="2">
    <location>
        <begin position="41"/>
        <end position="263"/>
    </location>
</feature>
<dbReference type="RefSeq" id="WP_115517990.1">
    <property type="nucleotide sequence ID" value="NZ_QRGO01000002.1"/>
</dbReference>
<dbReference type="Gene3D" id="3.30.450.20">
    <property type="entry name" value="PAS domain"/>
    <property type="match status" value="1"/>
</dbReference>
<evidence type="ECO:0000313" key="3">
    <source>
        <dbReference type="EMBL" id="RDV01867.1"/>
    </source>
</evidence>
<dbReference type="InterPro" id="IPR029150">
    <property type="entry name" value="dCache_3"/>
</dbReference>
<evidence type="ECO:0000259" key="2">
    <source>
        <dbReference type="Pfam" id="PF14827"/>
    </source>
</evidence>
<dbReference type="SUPFAM" id="SSF103190">
    <property type="entry name" value="Sensory domain-like"/>
    <property type="match status" value="1"/>
</dbReference>
<name>A0A371B2Y6_9BRAD</name>
<feature type="transmembrane region" description="Helical" evidence="1">
    <location>
        <begin position="281"/>
        <end position="304"/>
    </location>
</feature>
<dbReference type="Proteomes" id="UP000263993">
    <property type="component" value="Unassembled WGS sequence"/>
</dbReference>
<evidence type="ECO:0000256" key="1">
    <source>
        <dbReference type="SAM" id="Phobius"/>
    </source>
</evidence>
<protein>
    <submittedName>
        <fullName evidence="3">Chemotaxis protein</fullName>
    </submittedName>
</protein>
<dbReference type="Pfam" id="PF14827">
    <property type="entry name" value="dCache_3"/>
    <property type="match status" value="1"/>
</dbReference>
<dbReference type="EMBL" id="QRGO01000002">
    <property type="protein sequence ID" value="RDV01867.1"/>
    <property type="molecule type" value="Genomic_DNA"/>
</dbReference>
<keyword evidence="1" id="KW-0472">Membrane</keyword>